<dbReference type="HAMAP" id="MF_00265">
    <property type="entry name" value="VapC_Nob1"/>
    <property type="match status" value="1"/>
</dbReference>
<feature type="binding site" evidence="8">
    <location>
        <position position="108"/>
    </location>
    <ligand>
        <name>Mg(2+)</name>
        <dbReference type="ChEBI" id="CHEBI:18420"/>
    </ligand>
</feature>
<dbReference type="EMBL" id="FTMK01000052">
    <property type="protein sequence ID" value="SIR38686.1"/>
    <property type="molecule type" value="Genomic_DNA"/>
</dbReference>
<dbReference type="PANTHER" id="PTHR33653:SF1">
    <property type="entry name" value="RIBONUCLEASE VAPC2"/>
    <property type="match status" value="1"/>
</dbReference>
<keyword evidence="3 8" id="KW-0540">Nuclease</keyword>
<protein>
    <recommendedName>
        <fullName evidence="8">Ribonuclease VapC</fullName>
        <shortName evidence="8">RNase VapC</shortName>
        <ecNumber evidence="8">3.1.-.-</ecNumber>
    </recommendedName>
    <alternativeName>
        <fullName evidence="8">Toxin VapC</fullName>
    </alternativeName>
</protein>
<dbReference type="GO" id="GO:0004540">
    <property type="term" value="F:RNA nuclease activity"/>
    <property type="evidence" value="ECO:0007669"/>
    <property type="project" value="InterPro"/>
</dbReference>
<evidence type="ECO:0000256" key="3">
    <source>
        <dbReference type="ARBA" id="ARBA00022722"/>
    </source>
</evidence>
<keyword evidence="8" id="KW-0800">Toxin</keyword>
<proteinExistence type="inferred from homology"/>
<keyword evidence="2 8" id="KW-1277">Toxin-antitoxin system</keyword>
<dbReference type="InterPro" id="IPR050556">
    <property type="entry name" value="Type_II_TA_system_RNase"/>
</dbReference>
<dbReference type="Pfam" id="PF01850">
    <property type="entry name" value="PIN"/>
    <property type="match status" value="1"/>
</dbReference>
<evidence type="ECO:0000313" key="10">
    <source>
        <dbReference type="EMBL" id="SIR38686.1"/>
    </source>
</evidence>
<dbReference type="GO" id="GO:0016787">
    <property type="term" value="F:hydrolase activity"/>
    <property type="evidence" value="ECO:0007669"/>
    <property type="project" value="UniProtKB-KW"/>
</dbReference>
<evidence type="ECO:0000259" key="9">
    <source>
        <dbReference type="Pfam" id="PF01850"/>
    </source>
</evidence>
<dbReference type="GO" id="GO:0000287">
    <property type="term" value="F:magnesium ion binding"/>
    <property type="evidence" value="ECO:0007669"/>
    <property type="project" value="UniProtKB-UniRule"/>
</dbReference>
<keyword evidence="6 8" id="KW-0460">Magnesium</keyword>
<keyword evidence="4 8" id="KW-0479">Metal-binding</keyword>
<comment type="similarity">
    <text evidence="7 8">Belongs to the PINc/VapC protein family.</text>
</comment>
<dbReference type="InterPro" id="IPR002716">
    <property type="entry name" value="PIN_dom"/>
</dbReference>
<evidence type="ECO:0000313" key="11">
    <source>
        <dbReference type="Proteomes" id="UP000323956"/>
    </source>
</evidence>
<dbReference type="Proteomes" id="UP000323956">
    <property type="component" value="Unassembled WGS sequence"/>
</dbReference>
<dbReference type="AlphaFoldDB" id="A0A1N7AHZ1"/>
<evidence type="ECO:0000256" key="8">
    <source>
        <dbReference type="HAMAP-Rule" id="MF_00265"/>
    </source>
</evidence>
<comment type="cofactor">
    <cofactor evidence="1 8">
        <name>Mg(2+)</name>
        <dbReference type="ChEBI" id="CHEBI:18420"/>
    </cofactor>
</comment>
<evidence type="ECO:0000256" key="5">
    <source>
        <dbReference type="ARBA" id="ARBA00022801"/>
    </source>
</evidence>
<dbReference type="RefSeq" id="WP_149766934.1">
    <property type="nucleotide sequence ID" value="NZ_FTMK01000052.1"/>
</dbReference>
<name>A0A1N7AHZ1_9RHOB</name>
<feature type="binding site" evidence="8">
    <location>
        <position position="7"/>
    </location>
    <ligand>
        <name>Mg(2+)</name>
        <dbReference type="ChEBI" id="CHEBI:18420"/>
    </ligand>
</feature>
<dbReference type="OrthoDB" id="9796690at2"/>
<evidence type="ECO:0000256" key="1">
    <source>
        <dbReference type="ARBA" id="ARBA00001946"/>
    </source>
</evidence>
<evidence type="ECO:0000256" key="4">
    <source>
        <dbReference type="ARBA" id="ARBA00022723"/>
    </source>
</evidence>
<dbReference type="InterPro" id="IPR029060">
    <property type="entry name" value="PIN-like_dom_sf"/>
</dbReference>
<dbReference type="EC" id="3.1.-.-" evidence="8"/>
<dbReference type="CDD" id="cd18746">
    <property type="entry name" value="PIN_VapC4-5_FitB-like"/>
    <property type="match status" value="1"/>
</dbReference>
<organism evidence="10 11">
    <name type="scientific">Paracoccus thiocyanatus</name>
    <dbReference type="NCBI Taxonomy" id="34006"/>
    <lineage>
        <taxon>Bacteria</taxon>
        <taxon>Pseudomonadati</taxon>
        <taxon>Pseudomonadota</taxon>
        <taxon>Alphaproteobacteria</taxon>
        <taxon>Rhodobacterales</taxon>
        <taxon>Paracoccaceae</taxon>
        <taxon>Paracoccus</taxon>
    </lineage>
</organism>
<gene>
    <name evidence="8" type="primary">vapC</name>
    <name evidence="10" type="ORF">SAMN05421641_1524</name>
</gene>
<sequence>MTRYLLDTNIISNVVKPHPSEALLAWWAEQRDEDLFISVLTIAEIRRGILEKPRGKKRDALDAWFSGPEGPQELFAGRILSFDDKAGLIWARLMAEGKLAGRPRSALDMIIAAVAGANDCVVVTDNEKDFRGLQIVNPLRHGAEGGEI</sequence>
<dbReference type="InterPro" id="IPR022907">
    <property type="entry name" value="VapC_family"/>
</dbReference>
<evidence type="ECO:0000256" key="6">
    <source>
        <dbReference type="ARBA" id="ARBA00022842"/>
    </source>
</evidence>
<dbReference type="Gene3D" id="3.40.50.1010">
    <property type="entry name" value="5'-nuclease"/>
    <property type="match status" value="1"/>
</dbReference>
<comment type="function">
    <text evidence="8">Toxic component of a toxin-antitoxin (TA) system. An RNase.</text>
</comment>
<reference evidence="10 11" key="1">
    <citation type="submission" date="2017-01" db="EMBL/GenBank/DDBJ databases">
        <authorList>
            <person name="Varghese N."/>
            <person name="Submissions S."/>
        </authorList>
    </citation>
    <scope>NUCLEOTIDE SEQUENCE [LARGE SCALE GENOMIC DNA]</scope>
    <source>
        <strain evidence="10 11">ATCC 700171</strain>
    </source>
</reference>
<dbReference type="GO" id="GO:0090729">
    <property type="term" value="F:toxin activity"/>
    <property type="evidence" value="ECO:0007669"/>
    <property type="project" value="UniProtKB-KW"/>
</dbReference>
<dbReference type="SUPFAM" id="SSF88723">
    <property type="entry name" value="PIN domain-like"/>
    <property type="match status" value="1"/>
</dbReference>
<evidence type="ECO:0000256" key="7">
    <source>
        <dbReference type="ARBA" id="ARBA00038093"/>
    </source>
</evidence>
<feature type="domain" description="PIN" evidence="9">
    <location>
        <begin position="4"/>
        <end position="131"/>
    </location>
</feature>
<keyword evidence="5 8" id="KW-0378">Hydrolase</keyword>
<evidence type="ECO:0000256" key="2">
    <source>
        <dbReference type="ARBA" id="ARBA00022649"/>
    </source>
</evidence>
<accession>A0A1N7AHZ1</accession>
<dbReference type="PANTHER" id="PTHR33653">
    <property type="entry name" value="RIBONUCLEASE VAPC2"/>
    <property type="match status" value="1"/>
</dbReference>